<keyword evidence="2" id="KW-0449">Lipoprotein</keyword>
<dbReference type="PANTHER" id="PTHR23248">
    <property type="entry name" value="PHOSPHOLIPID SCRAMBLASE-RELATED"/>
    <property type="match status" value="1"/>
</dbReference>
<gene>
    <name evidence="3" type="ORF">CAPTEDRAFT_141345</name>
</gene>
<reference evidence="4" key="3">
    <citation type="submission" date="2015-06" db="UniProtKB">
        <authorList>
            <consortium name="EnsemblMetazoa"/>
        </authorList>
    </citation>
    <scope>IDENTIFICATION</scope>
</reference>
<protein>
    <recommendedName>
        <fullName evidence="2">Phospholipid scramblase</fullName>
    </recommendedName>
</protein>
<feature type="non-terminal residue" evidence="3">
    <location>
        <position position="1"/>
    </location>
</feature>
<evidence type="ECO:0000313" key="5">
    <source>
        <dbReference type="Proteomes" id="UP000014760"/>
    </source>
</evidence>
<dbReference type="Proteomes" id="UP000014760">
    <property type="component" value="Unassembled WGS sequence"/>
</dbReference>
<keyword evidence="2" id="KW-0106">Calcium</keyword>
<comment type="function">
    <text evidence="2">May mediate accelerated ATP-independent bidirectional transbilayer migration of phospholipids upon binding calcium ions that results in a loss of phospholipid asymmetry in the plasma membrane.</text>
</comment>
<evidence type="ECO:0000256" key="2">
    <source>
        <dbReference type="RuleBase" id="RU363116"/>
    </source>
</evidence>
<dbReference type="InterPro" id="IPR005552">
    <property type="entry name" value="Scramblase"/>
</dbReference>
<sequence length="224" mass="24710">GCPPGLEYLTQIDQVLIQQAVALMEAIIGIECKTQFQIMNSMGQQIFMAAEESGFWSRQCCQQGRGFKIHITDNSAKEVMTVSHGFRCCIGCCWCAGCSNHCAYDVTIEAPPGNVIGYVKQAYSLWSPVYTVLDVNREPVLVIKGPCCICSCPCFDVEFNVFNNAGDQLGMISKQWSGLAKELFTNAQNMGVSFPLDMEPMTKALLMGATFLIVSLPQELVIYR</sequence>
<dbReference type="AlphaFoldDB" id="R7URA7"/>
<dbReference type="EMBL" id="AMQN01007413">
    <property type="status" value="NOT_ANNOTATED_CDS"/>
    <property type="molecule type" value="Genomic_DNA"/>
</dbReference>
<dbReference type="OMA" id="ETCNSYE"/>
<dbReference type="GO" id="GO:0017128">
    <property type="term" value="F:phospholipid scramblase activity"/>
    <property type="evidence" value="ECO:0007669"/>
    <property type="project" value="InterPro"/>
</dbReference>
<dbReference type="PANTHER" id="PTHR23248:SF63">
    <property type="entry name" value="PHOSPHOLIPID SCRAMBLASE"/>
    <property type="match status" value="1"/>
</dbReference>
<organism evidence="3">
    <name type="scientific">Capitella teleta</name>
    <name type="common">Polychaete worm</name>
    <dbReference type="NCBI Taxonomy" id="283909"/>
    <lineage>
        <taxon>Eukaryota</taxon>
        <taxon>Metazoa</taxon>
        <taxon>Spiralia</taxon>
        <taxon>Lophotrochozoa</taxon>
        <taxon>Annelida</taxon>
        <taxon>Polychaeta</taxon>
        <taxon>Sedentaria</taxon>
        <taxon>Scolecida</taxon>
        <taxon>Capitellidae</taxon>
        <taxon>Capitella</taxon>
    </lineage>
</organism>
<comment type="similarity">
    <text evidence="1 2">Belongs to the phospholipid scramblase family.</text>
</comment>
<keyword evidence="5" id="KW-1185">Reference proteome</keyword>
<comment type="cofactor">
    <cofactor evidence="2">
        <name>Ca(2+)</name>
        <dbReference type="ChEBI" id="CHEBI:29108"/>
    </cofactor>
</comment>
<dbReference type="GO" id="GO:0005886">
    <property type="term" value="C:plasma membrane"/>
    <property type="evidence" value="ECO:0007669"/>
    <property type="project" value="TreeGrafter"/>
</dbReference>
<dbReference type="EMBL" id="KB300643">
    <property type="protein sequence ID" value="ELU06462.1"/>
    <property type="molecule type" value="Genomic_DNA"/>
</dbReference>
<accession>R7URA7</accession>
<name>R7URA7_CAPTE</name>
<reference evidence="3 5" key="2">
    <citation type="journal article" date="2013" name="Nature">
        <title>Insights into bilaterian evolution from three spiralian genomes.</title>
        <authorList>
            <person name="Simakov O."/>
            <person name="Marletaz F."/>
            <person name="Cho S.J."/>
            <person name="Edsinger-Gonzales E."/>
            <person name="Havlak P."/>
            <person name="Hellsten U."/>
            <person name="Kuo D.H."/>
            <person name="Larsson T."/>
            <person name="Lv J."/>
            <person name="Arendt D."/>
            <person name="Savage R."/>
            <person name="Osoegawa K."/>
            <person name="de Jong P."/>
            <person name="Grimwood J."/>
            <person name="Chapman J.A."/>
            <person name="Shapiro H."/>
            <person name="Aerts A."/>
            <person name="Otillar R.P."/>
            <person name="Terry A.Y."/>
            <person name="Boore J.L."/>
            <person name="Grigoriev I.V."/>
            <person name="Lindberg D.R."/>
            <person name="Seaver E.C."/>
            <person name="Weisblat D.A."/>
            <person name="Putnam N.H."/>
            <person name="Rokhsar D.S."/>
        </authorList>
    </citation>
    <scope>NUCLEOTIDE SEQUENCE</scope>
    <source>
        <strain evidence="3 5">I ESC-2004</strain>
    </source>
</reference>
<evidence type="ECO:0000256" key="1">
    <source>
        <dbReference type="ARBA" id="ARBA00005350"/>
    </source>
</evidence>
<dbReference type="OrthoDB" id="10041953at2759"/>
<dbReference type="Pfam" id="PF03803">
    <property type="entry name" value="Scramblase"/>
    <property type="match status" value="1"/>
</dbReference>
<proteinExistence type="inferred from homology"/>
<evidence type="ECO:0000313" key="3">
    <source>
        <dbReference type="EMBL" id="ELU06462.1"/>
    </source>
</evidence>
<keyword evidence="2" id="KW-0564">Palmitate</keyword>
<dbReference type="EnsemblMetazoa" id="CapteT141345">
    <property type="protein sequence ID" value="CapteP141345"/>
    <property type="gene ID" value="CapteG141345"/>
</dbReference>
<reference evidence="5" key="1">
    <citation type="submission" date="2012-12" db="EMBL/GenBank/DDBJ databases">
        <authorList>
            <person name="Hellsten U."/>
            <person name="Grimwood J."/>
            <person name="Chapman J.A."/>
            <person name="Shapiro H."/>
            <person name="Aerts A."/>
            <person name="Otillar R.P."/>
            <person name="Terry A.Y."/>
            <person name="Boore J.L."/>
            <person name="Simakov O."/>
            <person name="Marletaz F."/>
            <person name="Cho S.-J."/>
            <person name="Edsinger-Gonzales E."/>
            <person name="Havlak P."/>
            <person name="Kuo D.-H."/>
            <person name="Larsson T."/>
            <person name="Lv J."/>
            <person name="Arendt D."/>
            <person name="Savage R."/>
            <person name="Osoegawa K."/>
            <person name="de Jong P."/>
            <person name="Lindberg D.R."/>
            <person name="Seaver E.C."/>
            <person name="Weisblat D.A."/>
            <person name="Putnam N.H."/>
            <person name="Grigoriev I.V."/>
            <person name="Rokhsar D.S."/>
        </authorList>
    </citation>
    <scope>NUCLEOTIDE SEQUENCE</scope>
    <source>
        <strain evidence="5">I ESC-2004</strain>
    </source>
</reference>
<evidence type="ECO:0000313" key="4">
    <source>
        <dbReference type="EnsemblMetazoa" id="CapteP141345"/>
    </source>
</evidence>
<dbReference type="HOGENOM" id="CLU_053024_2_2_1"/>